<evidence type="ECO:0000256" key="1">
    <source>
        <dbReference type="SAM" id="MobiDB-lite"/>
    </source>
</evidence>
<feature type="compositionally biased region" description="Basic and acidic residues" evidence="1">
    <location>
        <begin position="1"/>
        <end position="20"/>
    </location>
</feature>
<protein>
    <recommendedName>
        <fullName evidence="3">DUF4371 domain-containing protein</fullName>
    </recommendedName>
</protein>
<dbReference type="PANTHER" id="PTHR10773:SF19">
    <property type="match status" value="1"/>
</dbReference>
<evidence type="ECO:0000313" key="2">
    <source>
        <dbReference type="EMBL" id="JAS36181.1"/>
    </source>
</evidence>
<dbReference type="EMBL" id="GEDC01001117">
    <property type="protein sequence ID" value="JAS36181.1"/>
    <property type="molecule type" value="Transcribed_RNA"/>
</dbReference>
<name>A0A1B6EE39_9HEMI</name>
<dbReference type="PANTHER" id="PTHR10773">
    <property type="entry name" value="DNA-DIRECTED RNA POLYMERASES I, II, AND III SUBUNIT RPABC2"/>
    <property type="match status" value="1"/>
</dbReference>
<accession>A0A1B6EE39</accession>
<feature type="region of interest" description="Disordered" evidence="1">
    <location>
        <begin position="63"/>
        <end position="85"/>
    </location>
</feature>
<evidence type="ECO:0008006" key="3">
    <source>
        <dbReference type="Google" id="ProtNLM"/>
    </source>
</evidence>
<proteinExistence type="predicted"/>
<sequence>MGLIDRLDVARHRPKNEHSKQTSSSFKYFAMRDTERLPVCRKAYTSLHSISNKVVARLTHLKGSNKTPEDKRGQHSNRPNAISQDNLTKIHNHISSFPTKITHYTSVPVHYLESDLSVTKMFTLFLEKYPDMKGIIKYEFYLKYFKDNFSYPFGRPQVDVCSTCEDLNTKIKSTALNDTAKRVAVAELLVHKRRAKKFYNKMQEVTELCKNREDTAAIVFNYMQNLPLPFMPVQEMFYLRKLWYYVFNISDLSNKHSVFFTYSEGTDKKGPDEVCTFINQYIESYIPLTVKHLHVFSDACGGQNHNHTLSRFLLALTMSGRFETINQYYPVRGHSFMPCDRTFGLLKRAIKKHDRIYSPDQYKVIICNAKKRVQLMR</sequence>
<reference evidence="2" key="1">
    <citation type="submission" date="2015-12" db="EMBL/GenBank/DDBJ databases">
        <title>De novo transcriptome assembly of four potential Pierce s Disease insect vectors from Arizona vineyards.</title>
        <authorList>
            <person name="Tassone E.E."/>
        </authorList>
    </citation>
    <scope>NUCLEOTIDE SEQUENCE</scope>
</reference>
<feature type="region of interest" description="Disordered" evidence="1">
    <location>
        <begin position="1"/>
        <end position="24"/>
    </location>
</feature>
<organism evidence="2">
    <name type="scientific">Clastoptera arizonana</name>
    <name type="common">Arizona spittle bug</name>
    <dbReference type="NCBI Taxonomy" id="38151"/>
    <lineage>
        <taxon>Eukaryota</taxon>
        <taxon>Metazoa</taxon>
        <taxon>Ecdysozoa</taxon>
        <taxon>Arthropoda</taxon>
        <taxon>Hexapoda</taxon>
        <taxon>Insecta</taxon>
        <taxon>Pterygota</taxon>
        <taxon>Neoptera</taxon>
        <taxon>Paraneoptera</taxon>
        <taxon>Hemiptera</taxon>
        <taxon>Auchenorrhyncha</taxon>
        <taxon>Cercopoidea</taxon>
        <taxon>Clastopteridae</taxon>
        <taxon>Clastoptera</taxon>
    </lineage>
</organism>
<feature type="compositionally biased region" description="Polar residues" evidence="1">
    <location>
        <begin position="76"/>
        <end position="85"/>
    </location>
</feature>
<dbReference type="AlphaFoldDB" id="A0A1B6EE39"/>
<gene>
    <name evidence="2" type="ORF">g.2604</name>
</gene>